<dbReference type="Proteomes" id="UP000472710">
    <property type="component" value="Unassembled WGS sequence"/>
</dbReference>
<reference evidence="1 2" key="1">
    <citation type="submission" date="2020-02" db="EMBL/GenBank/DDBJ databases">
        <title>Whole genome shotgun sequence of Streptomyces diastaticus subsp. diastaticus NBRC 13412.</title>
        <authorList>
            <person name="Ichikawa N."/>
            <person name="Komaki H."/>
            <person name="Tamura T."/>
        </authorList>
    </citation>
    <scope>NUCLEOTIDE SEQUENCE [LARGE SCALE GENOMIC DNA]</scope>
    <source>
        <strain evidence="1 2">NBRC 13412</strain>
    </source>
</reference>
<protein>
    <submittedName>
        <fullName evidence="1">Uncharacterized protein</fullName>
    </submittedName>
</protein>
<dbReference type="GeneID" id="95073889"/>
<organism evidence="1 2">
    <name type="scientific">Streptomyces diastaticus subsp. diastaticus</name>
    <dbReference type="NCBI Taxonomy" id="68040"/>
    <lineage>
        <taxon>Bacteria</taxon>
        <taxon>Bacillati</taxon>
        <taxon>Actinomycetota</taxon>
        <taxon>Actinomycetes</taxon>
        <taxon>Kitasatosporales</taxon>
        <taxon>Streptomycetaceae</taxon>
        <taxon>Streptomyces</taxon>
        <taxon>Streptomyces diastaticus group</taxon>
    </lineage>
</organism>
<sequence length="93" mass="9883">MRTQDGSTQETGRREGLRITVVYTGMGDPEVHAAGCADIARTMKTRGVSSEELDAADARAVSAHVYADQIDEGEDVDDLVAALSFKPCALAQL</sequence>
<evidence type="ECO:0000313" key="2">
    <source>
        <dbReference type="Proteomes" id="UP000472710"/>
    </source>
</evidence>
<comment type="caution">
    <text evidence="1">The sequence shown here is derived from an EMBL/GenBank/DDBJ whole genome shotgun (WGS) entry which is preliminary data.</text>
</comment>
<name>A0ABQ1CYC4_STRDI</name>
<proteinExistence type="predicted"/>
<gene>
    <name evidence="1" type="ORF">Sdia_60850</name>
</gene>
<evidence type="ECO:0000313" key="1">
    <source>
        <dbReference type="EMBL" id="GFH75317.1"/>
    </source>
</evidence>
<dbReference type="EMBL" id="BLLN01000009">
    <property type="protein sequence ID" value="GFH75317.1"/>
    <property type="molecule type" value="Genomic_DNA"/>
</dbReference>
<accession>A0ABQ1CYC4</accession>
<keyword evidence="2" id="KW-1185">Reference proteome</keyword>
<dbReference type="RefSeq" id="WP_189501237.1">
    <property type="nucleotide sequence ID" value="NZ_BLLN01000009.1"/>
</dbReference>